<dbReference type="InterPro" id="IPR044855">
    <property type="entry name" value="CoA-Trfase_III_dom3_sf"/>
</dbReference>
<proteinExistence type="predicted"/>
<dbReference type="InterPro" id="IPR003673">
    <property type="entry name" value="CoA-Trfase_fam_III"/>
</dbReference>
<dbReference type="STRING" id="420662.Mpe_A0891"/>
<dbReference type="InterPro" id="IPR050509">
    <property type="entry name" value="CoA-transferase_III"/>
</dbReference>
<dbReference type="KEGG" id="mpt:Mpe_A0891"/>
<dbReference type="Pfam" id="PF02515">
    <property type="entry name" value="CoA_transf_3"/>
    <property type="match status" value="1"/>
</dbReference>
<dbReference type="Gene3D" id="3.40.50.10540">
    <property type="entry name" value="Crotonobetainyl-coa:carnitine coa-transferase, domain 1"/>
    <property type="match status" value="1"/>
</dbReference>
<dbReference type="PANTHER" id="PTHR48228">
    <property type="entry name" value="SUCCINYL-COA--D-CITRAMALATE COA-TRANSFERASE"/>
    <property type="match status" value="1"/>
</dbReference>
<dbReference type="GO" id="GO:0003824">
    <property type="term" value="F:catalytic activity"/>
    <property type="evidence" value="ECO:0007669"/>
    <property type="project" value="InterPro"/>
</dbReference>
<name>A2SE64_METPP</name>
<dbReference type="Proteomes" id="UP000000366">
    <property type="component" value="Chromosome"/>
</dbReference>
<keyword evidence="3" id="KW-1185">Reference proteome</keyword>
<dbReference type="HOGENOM" id="CLU_033975_5_0_4"/>
<reference evidence="2 3" key="1">
    <citation type="journal article" date="2007" name="J. Bacteriol.">
        <title>Whole-genome analysis of the methyl tert-butyl ether-degrading beta-proteobacterium Methylibium petroleiphilum PM1.</title>
        <authorList>
            <person name="Kane S.R."/>
            <person name="Chakicherla A.Y."/>
            <person name="Chain P.S.G."/>
            <person name="Schmidt R."/>
            <person name="Shin M.W."/>
            <person name="Legler T.C."/>
            <person name="Scow K.M."/>
            <person name="Larimer F.W."/>
            <person name="Lucas S.M."/>
            <person name="Richardson P.M."/>
            <person name="Hristova K.R."/>
        </authorList>
    </citation>
    <scope>NUCLEOTIDE SEQUENCE [LARGE SCALE GENOMIC DNA]</scope>
    <source>
        <strain evidence="3">ATCC BAA-1232 / LMG 22953 / PM1</strain>
    </source>
</reference>
<evidence type="ECO:0008006" key="4">
    <source>
        <dbReference type="Google" id="ProtNLM"/>
    </source>
</evidence>
<feature type="region of interest" description="Disordered" evidence="1">
    <location>
        <begin position="335"/>
        <end position="360"/>
    </location>
</feature>
<dbReference type="AlphaFoldDB" id="A2SE64"/>
<dbReference type="InterPro" id="IPR023606">
    <property type="entry name" value="CoA-Trfase_III_dom_1_sf"/>
</dbReference>
<evidence type="ECO:0000313" key="3">
    <source>
        <dbReference type="Proteomes" id="UP000000366"/>
    </source>
</evidence>
<dbReference type="SUPFAM" id="SSF89796">
    <property type="entry name" value="CoA-transferase family III (CaiB/BaiF)"/>
    <property type="match status" value="1"/>
</dbReference>
<dbReference type="PANTHER" id="PTHR48228:SF5">
    <property type="entry name" value="ALPHA-METHYLACYL-COA RACEMASE"/>
    <property type="match status" value="1"/>
</dbReference>
<protein>
    <recommendedName>
        <fullName evidence="4">Alpha-methylacyl-CoA racemase</fullName>
    </recommendedName>
</protein>
<evidence type="ECO:0000256" key="1">
    <source>
        <dbReference type="SAM" id="MobiDB-lite"/>
    </source>
</evidence>
<dbReference type="RefSeq" id="WP_011828491.1">
    <property type="nucleotide sequence ID" value="NC_008825.1"/>
</dbReference>
<organism evidence="2 3">
    <name type="scientific">Methylibium petroleiphilum (strain ATCC BAA-1232 / LMG 22953 / PM1)</name>
    <dbReference type="NCBI Taxonomy" id="420662"/>
    <lineage>
        <taxon>Bacteria</taxon>
        <taxon>Pseudomonadati</taxon>
        <taxon>Pseudomonadota</taxon>
        <taxon>Betaproteobacteria</taxon>
        <taxon>Burkholderiales</taxon>
        <taxon>Sphaerotilaceae</taxon>
        <taxon>Methylibium</taxon>
    </lineage>
</organism>
<accession>A2SE64</accession>
<sequence>MPATGPGPGPLRGVRVVEFAAMGPAPFCGMLLADLGADVLRIDRPGGGPQAALFDPARDVLQRGRNAVALDLAQADGRAAALRLVGTAEVLIEGFRPGVMERLGLGPEPCLAHNPRLVYGRMTGWGQDGPLAHTAGHDLNYLALSGALHAIGRSEGGPVPPLNLVADFGGGAMLLAVGVLAAVLHARQTGEGQVVDAAMTDGCALLQAMNLTFQAMGQWEDRRQSNLIDGAAPFYDTYACADGGYMAVAALEERFYRQFLDRTGLAGVGLMQSQHDRTLWPLQKQRISEVLRTRTRDDWTRVFEGSDACVTPVLTLGEAPRHPHHRARGSFVTVDGQVQPGPAPRFSRTPTVGARSLPATHDGGQALADWGWSREDIARLAASGAMAA</sequence>
<dbReference type="Gene3D" id="3.30.1540.10">
    <property type="entry name" value="formyl-coa transferase, domain 3"/>
    <property type="match status" value="1"/>
</dbReference>
<dbReference type="EMBL" id="CP000555">
    <property type="protein sequence ID" value="ABM93853.1"/>
    <property type="molecule type" value="Genomic_DNA"/>
</dbReference>
<gene>
    <name evidence="2" type="ordered locus">Mpe_A0891</name>
</gene>
<dbReference type="eggNOG" id="COG1804">
    <property type="taxonomic scope" value="Bacteria"/>
</dbReference>
<evidence type="ECO:0000313" key="2">
    <source>
        <dbReference type="EMBL" id="ABM93853.1"/>
    </source>
</evidence>